<evidence type="ECO:0000256" key="8">
    <source>
        <dbReference type="ARBA" id="ARBA00023136"/>
    </source>
</evidence>
<dbReference type="NCBIfam" id="TIGR00680">
    <property type="entry name" value="kdpA"/>
    <property type="match status" value="1"/>
</dbReference>
<feature type="transmembrane region" description="Helical" evidence="9">
    <location>
        <begin position="418"/>
        <end position="440"/>
    </location>
</feature>
<protein>
    <recommendedName>
        <fullName evidence="9">Potassium-transporting ATPase potassium-binding subunit</fullName>
    </recommendedName>
    <alternativeName>
        <fullName evidence="9">ATP phosphohydrolase [potassium-transporting] A chain</fullName>
    </alternativeName>
    <alternativeName>
        <fullName evidence="9">Potassium-binding and translocating subunit A</fullName>
    </alternativeName>
    <alternativeName>
        <fullName evidence="9">Potassium-translocating ATPase A chain</fullName>
    </alternativeName>
</protein>
<feature type="transmembrane region" description="Helical" evidence="9">
    <location>
        <begin position="373"/>
        <end position="398"/>
    </location>
</feature>
<dbReference type="InterPro" id="IPR004623">
    <property type="entry name" value="KdpA"/>
</dbReference>
<comment type="similarity">
    <text evidence="9">Belongs to the KdpA family.</text>
</comment>
<feature type="transmembrane region" description="Helical" evidence="9">
    <location>
        <begin position="66"/>
        <end position="85"/>
    </location>
</feature>
<dbReference type="RefSeq" id="WP_194120480.1">
    <property type="nucleotide sequence ID" value="NZ_JACYGY010000001.1"/>
</dbReference>
<feature type="transmembrane region" description="Helical" evidence="9">
    <location>
        <begin position="133"/>
        <end position="157"/>
    </location>
</feature>
<feature type="transmembrane region" description="Helical" evidence="9">
    <location>
        <begin position="532"/>
        <end position="556"/>
    </location>
</feature>
<comment type="subcellular location">
    <subcellularLocation>
        <location evidence="9">Cell membrane</location>
        <topology evidence="9">Multi-pass membrane protein</topology>
    </subcellularLocation>
</comment>
<evidence type="ECO:0000256" key="1">
    <source>
        <dbReference type="ARBA" id="ARBA00022448"/>
    </source>
</evidence>
<feature type="transmembrane region" description="Helical" evidence="9">
    <location>
        <begin position="178"/>
        <end position="195"/>
    </location>
</feature>
<evidence type="ECO:0000256" key="3">
    <source>
        <dbReference type="ARBA" id="ARBA00022538"/>
    </source>
</evidence>
<dbReference type="Proteomes" id="UP000634134">
    <property type="component" value="Unassembled WGS sequence"/>
</dbReference>
<reference evidence="11" key="1">
    <citation type="submission" date="2023-07" db="EMBL/GenBank/DDBJ databases">
        <title>Dyadobacter sp. nov 'subterranea' isolated from contaminted grondwater.</title>
        <authorList>
            <person name="Szabo I."/>
            <person name="Al-Omari J."/>
            <person name="Szerdahelyi S.G."/>
            <person name="Rado J."/>
        </authorList>
    </citation>
    <scope>NUCLEOTIDE SEQUENCE [LARGE SCALE GENOMIC DNA]</scope>
    <source>
        <strain evidence="11">UP-52</strain>
    </source>
</reference>
<keyword evidence="6 9" id="KW-1133">Transmembrane helix</keyword>
<name>A0ABR9W9Y4_9BACT</name>
<organism evidence="10 11">
    <name type="scientific">Dyadobacter subterraneus</name>
    <dbReference type="NCBI Taxonomy" id="2773304"/>
    <lineage>
        <taxon>Bacteria</taxon>
        <taxon>Pseudomonadati</taxon>
        <taxon>Bacteroidota</taxon>
        <taxon>Cytophagia</taxon>
        <taxon>Cytophagales</taxon>
        <taxon>Spirosomataceae</taxon>
        <taxon>Dyadobacter</taxon>
    </lineage>
</organism>
<keyword evidence="11" id="KW-1185">Reference proteome</keyword>
<comment type="caution">
    <text evidence="10">The sequence shown here is derived from an EMBL/GenBank/DDBJ whole genome shotgun (WGS) entry which is preliminary data.</text>
</comment>
<keyword evidence="5 9" id="KW-0630">Potassium</keyword>
<dbReference type="HAMAP" id="MF_00275">
    <property type="entry name" value="KdpA"/>
    <property type="match status" value="1"/>
</dbReference>
<evidence type="ECO:0000256" key="2">
    <source>
        <dbReference type="ARBA" id="ARBA00022475"/>
    </source>
</evidence>
<evidence type="ECO:0000313" key="10">
    <source>
        <dbReference type="EMBL" id="MBE9462260.1"/>
    </source>
</evidence>
<dbReference type="PIRSF" id="PIRSF001294">
    <property type="entry name" value="K_ATPaseA"/>
    <property type="match status" value="1"/>
</dbReference>
<dbReference type="PANTHER" id="PTHR30607">
    <property type="entry name" value="POTASSIUM-TRANSPORTING ATPASE A CHAIN"/>
    <property type="match status" value="1"/>
</dbReference>
<evidence type="ECO:0000256" key="4">
    <source>
        <dbReference type="ARBA" id="ARBA00022692"/>
    </source>
</evidence>
<gene>
    <name evidence="9 10" type="primary">kdpA</name>
    <name evidence="10" type="ORF">IEE83_10230</name>
</gene>
<evidence type="ECO:0000256" key="6">
    <source>
        <dbReference type="ARBA" id="ARBA00022989"/>
    </source>
</evidence>
<feature type="transmembrane region" description="Helical" evidence="9">
    <location>
        <begin position="483"/>
        <end position="511"/>
    </location>
</feature>
<proteinExistence type="inferred from homology"/>
<keyword evidence="1 9" id="KW-0813">Transport</keyword>
<keyword evidence="4 9" id="KW-0812">Transmembrane</keyword>
<evidence type="ECO:0000256" key="5">
    <source>
        <dbReference type="ARBA" id="ARBA00022958"/>
    </source>
</evidence>
<feature type="transmembrane region" description="Helical" evidence="9">
    <location>
        <begin position="6"/>
        <end position="27"/>
    </location>
</feature>
<evidence type="ECO:0000313" key="11">
    <source>
        <dbReference type="Proteomes" id="UP000634134"/>
    </source>
</evidence>
<accession>A0ABR9W9Y4</accession>
<evidence type="ECO:0000256" key="9">
    <source>
        <dbReference type="HAMAP-Rule" id="MF_00275"/>
    </source>
</evidence>
<feature type="transmembrane region" description="Helical" evidence="9">
    <location>
        <begin position="258"/>
        <end position="276"/>
    </location>
</feature>
<evidence type="ECO:0000256" key="7">
    <source>
        <dbReference type="ARBA" id="ARBA00023065"/>
    </source>
</evidence>
<feature type="transmembrane region" description="Helical" evidence="9">
    <location>
        <begin position="283"/>
        <end position="303"/>
    </location>
</feature>
<sequence>MNTELFGIIAMFVLTVVFAIPIGKYIAKVYAGEKTSFDPVFNPIEKLFFKISGINENAEMNWKQHMFSMITINMVWFVLGMFVLMNQGWLPLNPDGNPGQTADLAFNTSISFVVNCNLQHYSGESGVSYLSQLFLMFLHFVTAGTGMAAAAVLFMALRERTTDKLGNFYNLMVKSCTRILLPLSILVAVILAFNGTPMTFEGKDTIINMQGDTVQVSTGPVAAFVAIKHLGTNGGGYYGANSAHPLENPNYLTNIVEMMAQMIIPIAMVFAFGFFLKRRKMSWMIFGVMTIGFLLLTVPTIMWENGGNHAITKMGIDNSAGAMEGKEVRFGSTASAFWSIATTVISTGSINAMHDSFTPLSGMTQLLAMMTNAFYGGVGAGMLNFFIFIILAVFISGLMVGRTPEFMGKKIEAREMKIAMIVALLHPFLILVGTALAAAFPTITSATLANPGFHGFTEMLYEYTSSSANNGSGFEGLGDNNPWWNITTGFVLILSRYIPIIGPIAIAGLLANKKYIPESAGTLKTDSSTFGIMILAVIVIITALSFFPALTLGPIAEYFTLR</sequence>
<dbReference type="Pfam" id="PF03814">
    <property type="entry name" value="KdpA"/>
    <property type="match status" value="1"/>
</dbReference>
<keyword evidence="3 9" id="KW-0633">Potassium transport</keyword>
<keyword evidence="7 9" id="KW-0406">Ion transport</keyword>
<dbReference type="EMBL" id="JACYGY010000001">
    <property type="protein sequence ID" value="MBE9462260.1"/>
    <property type="molecule type" value="Genomic_DNA"/>
</dbReference>
<dbReference type="PANTHER" id="PTHR30607:SF2">
    <property type="entry name" value="POTASSIUM-TRANSPORTING ATPASE POTASSIUM-BINDING SUBUNIT"/>
    <property type="match status" value="1"/>
</dbReference>
<comment type="function">
    <text evidence="9">Part of the high-affinity ATP-driven potassium transport (or Kdp) system, which catalyzes the hydrolysis of ATP coupled with the electrogenic transport of potassium into the cytoplasm. This subunit binds the extracellular potassium ions and delivers the ions to the membrane domain of KdpB through an intramembrane tunnel.</text>
</comment>
<keyword evidence="8 9" id="KW-0472">Membrane</keyword>
<comment type="subunit">
    <text evidence="9">The system is composed of three essential subunits: KdpA, KdpB and KdpC.</text>
</comment>
<keyword evidence="2 9" id="KW-1003">Cell membrane</keyword>